<dbReference type="PROSITE" id="PS50007">
    <property type="entry name" value="PIPLC_X_DOMAIN"/>
    <property type="match status" value="1"/>
</dbReference>
<evidence type="ECO:0000256" key="7">
    <source>
        <dbReference type="RuleBase" id="RU361133"/>
    </source>
</evidence>
<comment type="catalytic activity">
    <reaction evidence="1 7">
        <text>a 1,2-diacyl-sn-glycero-3-phospho-(1D-myo-inositol-4,5-bisphosphate) + H2O = 1D-myo-inositol 1,4,5-trisphosphate + a 1,2-diacyl-sn-glycerol + H(+)</text>
        <dbReference type="Rhea" id="RHEA:33179"/>
        <dbReference type="ChEBI" id="CHEBI:15377"/>
        <dbReference type="ChEBI" id="CHEBI:15378"/>
        <dbReference type="ChEBI" id="CHEBI:17815"/>
        <dbReference type="ChEBI" id="CHEBI:58456"/>
        <dbReference type="ChEBI" id="CHEBI:203600"/>
        <dbReference type="EC" id="3.1.4.11"/>
    </reaction>
</comment>
<dbReference type="PRINTS" id="PR00390">
    <property type="entry name" value="PHPHLIPASEC"/>
</dbReference>
<keyword evidence="2 7" id="KW-0378">Hydrolase</keyword>
<dbReference type="CDD" id="cd00275">
    <property type="entry name" value="C2_PLC_like"/>
    <property type="match status" value="1"/>
</dbReference>
<keyword evidence="4 7" id="KW-0443">Lipid metabolism</keyword>
<dbReference type="PANTHER" id="PTHR10336:SF169">
    <property type="entry name" value="PHOSPHOINOSITIDE PHOSPHOLIPASE C"/>
    <property type="match status" value="1"/>
</dbReference>
<accession>A0A084QTP8</accession>
<evidence type="ECO:0000256" key="5">
    <source>
        <dbReference type="ARBA" id="ARBA00023224"/>
    </source>
</evidence>
<dbReference type="PANTHER" id="PTHR10336">
    <property type="entry name" value="PHOSPHOINOSITIDE-SPECIFIC PHOSPHOLIPASE C FAMILY PROTEIN"/>
    <property type="match status" value="1"/>
</dbReference>
<dbReference type="GO" id="GO:0016042">
    <property type="term" value="P:lipid catabolic process"/>
    <property type="evidence" value="ECO:0007669"/>
    <property type="project" value="UniProtKB-KW"/>
</dbReference>
<dbReference type="OMA" id="DAWDNDE"/>
<dbReference type="InterPro" id="IPR035892">
    <property type="entry name" value="C2_domain_sf"/>
</dbReference>
<dbReference type="InterPro" id="IPR017946">
    <property type="entry name" value="PLC-like_Pdiesterase_TIM-brl"/>
</dbReference>
<dbReference type="Gene3D" id="2.60.40.150">
    <property type="entry name" value="C2 domain"/>
    <property type="match status" value="1"/>
</dbReference>
<dbReference type="AlphaFoldDB" id="A0A084QTP8"/>
<dbReference type="SMART" id="SM00148">
    <property type="entry name" value="PLCXc"/>
    <property type="match status" value="1"/>
</dbReference>
<dbReference type="GO" id="GO:0004435">
    <property type="term" value="F:phosphatidylinositol-4,5-bisphosphate phospholipase C activity"/>
    <property type="evidence" value="ECO:0007669"/>
    <property type="project" value="UniProtKB-EC"/>
</dbReference>
<evidence type="ECO:0000256" key="1">
    <source>
        <dbReference type="ARBA" id="ARBA00001195"/>
    </source>
</evidence>
<feature type="compositionally biased region" description="Acidic residues" evidence="8">
    <location>
        <begin position="18"/>
        <end position="30"/>
    </location>
</feature>
<feature type="region of interest" description="Disordered" evidence="8">
    <location>
        <begin position="258"/>
        <end position="292"/>
    </location>
</feature>
<dbReference type="Pfam" id="PF00388">
    <property type="entry name" value="PI-PLC-X"/>
    <property type="match status" value="1"/>
</dbReference>
<dbReference type="GO" id="GO:0048015">
    <property type="term" value="P:phosphatidylinositol-mediated signaling"/>
    <property type="evidence" value="ECO:0007669"/>
    <property type="project" value="TreeGrafter"/>
</dbReference>
<evidence type="ECO:0000256" key="8">
    <source>
        <dbReference type="SAM" id="MobiDB-lite"/>
    </source>
</evidence>
<keyword evidence="5" id="KW-0807">Transducer</keyword>
<evidence type="ECO:0000256" key="2">
    <source>
        <dbReference type="ARBA" id="ARBA00022801"/>
    </source>
</evidence>
<reference evidence="10 11" key="1">
    <citation type="journal article" date="2014" name="BMC Genomics">
        <title>Comparative genome sequencing reveals chemotype-specific gene clusters in the toxigenic black mold Stachybotrys.</title>
        <authorList>
            <person name="Semeiks J."/>
            <person name="Borek D."/>
            <person name="Otwinowski Z."/>
            <person name="Grishin N.V."/>
        </authorList>
    </citation>
    <scope>NUCLEOTIDE SEQUENCE [LARGE SCALE GENOMIC DNA]</scope>
    <source>
        <strain evidence="10 11">IBT 40285</strain>
    </source>
</reference>
<keyword evidence="3 7" id="KW-0442">Lipid degradation</keyword>
<evidence type="ECO:0000313" key="10">
    <source>
        <dbReference type="EMBL" id="KFA67333.1"/>
    </source>
</evidence>
<dbReference type="SUPFAM" id="SSF49562">
    <property type="entry name" value="C2 domain (Calcium/lipid-binding domain, CaLB)"/>
    <property type="match status" value="1"/>
</dbReference>
<dbReference type="InterPro" id="IPR001711">
    <property type="entry name" value="PLipase_C_Pinositol-sp_Y"/>
</dbReference>
<dbReference type="SUPFAM" id="SSF51695">
    <property type="entry name" value="PLC-like phosphodiesterases"/>
    <property type="match status" value="1"/>
</dbReference>
<dbReference type="Gene3D" id="3.20.20.190">
    <property type="entry name" value="Phosphatidylinositol (PI) phosphodiesterase"/>
    <property type="match status" value="1"/>
</dbReference>
<evidence type="ECO:0000313" key="11">
    <source>
        <dbReference type="Proteomes" id="UP000028524"/>
    </source>
</evidence>
<dbReference type="InterPro" id="IPR001192">
    <property type="entry name" value="PI-PLC_fam"/>
</dbReference>
<dbReference type="STRING" id="1283841.A0A084QTP8"/>
<feature type="domain" description="PI-PLC Y-box" evidence="9">
    <location>
        <begin position="300"/>
        <end position="418"/>
    </location>
</feature>
<comment type="function">
    <text evidence="6">The production of the second messenger molecules diacylglycerol (DAG) and inositol 1,4,5-trisphosphate (IP3) is mediated by activated phosphatidylinositol-specific phospholipase C enzymes.</text>
</comment>
<proteinExistence type="predicted"/>
<dbReference type="SMART" id="SM00149">
    <property type="entry name" value="PLCYc"/>
    <property type="match status" value="1"/>
</dbReference>
<protein>
    <recommendedName>
        <fullName evidence="7">Phosphoinositide phospholipase C</fullName>
        <ecNumber evidence="7">3.1.4.11</ecNumber>
    </recommendedName>
</protein>
<feature type="region of interest" description="Disordered" evidence="8">
    <location>
        <begin position="469"/>
        <end position="489"/>
    </location>
</feature>
<dbReference type="HOGENOM" id="CLU_002738_3_1_1"/>
<evidence type="ECO:0000259" key="9">
    <source>
        <dbReference type="PROSITE" id="PS50008"/>
    </source>
</evidence>
<sequence length="570" mass="63844">MSFLKDKLANLNPFSRDSDDDKGEEIDQDTDGLQIHPSKVAKDQLQVSSAIKSFLAHEGLLSQDDAGPESSHALRALLRKPFVVTPHELLDPSHPLPEYYMSSSHNTYLLAHQLFGTSCASGYEIALRTGSRCVEIDAWDDDDNKDEPKVTHGFTLVSHIPFRTVCETIAQEFDQEAAQIAAVPGVTHSPIFLSLENHCDAHGQLRLVEIMKEVFGHRLLSKAVRQEGHREQQGSGEHVTLSEMGPCIAVIVEYHLPEEESDSDSSSSEDDSSDDDVKEARKTYKKNKKNEPHTGIIPELAALGVYAQSVKPKNTTWFSSDQLTDGPHHHLINISESGLSNHMPTENSKIAIHNARHLMRVFPKGLRISSSNLSPLRFWAIGAQICALNWQTFGLSMQLNRALFYGTNGYVLKPAGLRSGGDGRLGSGEKKRLRLHVAGASSIPLHEGEDPNEIRPYLTCSLFQPDQPEAKRKTKPYKPRAPSFAHDGDDPAPMDALWEDVLEWEYEDNELTFLRMLIKSDESWSKNPKFAVLTVRLQYVQPGWRFVRMFDLKGRESLSTMLVKFEITTM</sequence>
<dbReference type="GO" id="GO:0051209">
    <property type="term" value="P:release of sequestered calcium ion into cytosol"/>
    <property type="evidence" value="ECO:0007669"/>
    <property type="project" value="TreeGrafter"/>
</dbReference>
<dbReference type="PROSITE" id="PS50008">
    <property type="entry name" value="PIPLC_Y_DOMAIN"/>
    <property type="match status" value="1"/>
</dbReference>
<dbReference type="Pfam" id="PF00387">
    <property type="entry name" value="PI-PLC-Y"/>
    <property type="match status" value="1"/>
</dbReference>
<dbReference type="InParanoid" id="A0A084QTP8"/>
<evidence type="ECO:0000256" key="3">
    <source>
        <dbReference type="ARBA" id="ARBA00022963"/>
    </source>
</evidence>
<dbReference type="EC" id="3.1.4.11" evidence="7"/>
<evidence type="ECO:0000256" key="6">
    <source>
        <dbReference type="ARBA" id="ARBA00059664"/>
    </source>
</evidence>
<dbReference type="Proteomes" id="UP000028524">
    <property type="component" value="Unassembled WGS sequence"/>
</dbReference>
<keyword evidence="11" id="KW-1185">Reference proteome</keyword>
<gene>
    <name evidence="10" type="ORF">S40285_03632</name>
</gene>
<dbReference type="EMBL" id="KL660210">
    <property type="protein sequence ID" value="KFA67333.1"/>
    <property type="molecule type" value="Genomic_DNA"/>
</dbReference>
<evidence type="ECO:0000256" key="4">
    <source>
        <dbReference type="ARBA" id="ARBA00023098"/>
    </source>
</evidence>
<dbReference type="FunFam" id="3.20.20.190:FF:000039">
    <property type="entry name" value="Phosphoinositide phospholipase C"/>
    <property type="match status" value="1"/>
</dbReference>
<feature type="region of interest" description="Disordered" evidence="8">
    <location>
        <begin position="1"/>
        <end position="31"/>
    </location>
</feature>
<feature type="compositionally biased region" description="Acidic residues" evidence="8">
    <location>
        <begin position="259"/>
        <end position="277"/>
    </location>
</feature>
<name>A0A084QTP8_STAC4</name>
<organism evidence="10 11">
    <name type="scientific">Stachybotrys chlorohalonatus (strain IBT 40285)</name>
    <dbReference type="NCBI Taxonomy" id="1283841"/>
    <lineage>
        <taxon>Eukaryota</taxon>
        <taxon>Fungi</taxon>
        <taxon>Dikarya</taxon>
        <taxon>Ascomycota</taxon>
        <taxon>Pezizomycotina</taxon>
        <taxon>Sordariomycetes</taxon>
        <taxon>Hypocreomycetidae</taxon>
        <taxon>Hypocreales</taxon>
        <taxon>Stachybotryaceae</taxon>
        <taxon>Stachybotrys</taxon>
    </lineage>
</organism>
<dbReference type="OrthoDB" id="269822at2759"/>
<dbReference type="InterPro" id="IPR000909">
    <property type="entry name" value="PLipase_C_PInositol-sp_X_dom"/>
</dbReference>